<proteinExistence type="predicted"/>
<reference evidence="2" key="1">
    <citation type="journal article" date="2015" name="Proc. Natl. Acad. Sci. U.S.A.">
        <title>Bacterial clade with the ribosomal RNA operon on a small plasmid rather than the chromosome.</title>
        <authorList>
            <person name="Anda M."/>
            <person name="Ohtsubo Y."/>
            <person name="Okubo T."/>
            <person name="Sugawara M."/>
            <person name="Nagata Y."/>
            <person name="Tsuda M."/>
            <person name="Minamisawa K."/>
            <person name="Mitsui H."/>
        </authorList>
    </citation>
    <scope>NUCLEOTIDE SEQUENCE</scope>
    <source>
        <strain evidence="2">JCM 14755</strain>
    </source>
</reference>
<dbReference type="Gene3D" id="3.10.310.50">
    <property type="match status" value="1"/>
</dbReference>
<name>A0A0P0Z0A3_9HYPH</name>
<accession>A0A0P0Z0A3</accession>
<evidence type="ECO:0000256" key="1">
    <source>
        <dbReference type="SAM" id="Phobius"/>
    </source>
</evidence>
<dbReference type="EMBL" id="LC066375">
    <property type="protein sequence ID" value="BAT27260.1"/>
    <property type="molecule type" value="Genomic_DNA"/>
</dbReference>
<sequence length="211" mass="22153">MALTFTQADHQRISAAITRAERGTRGEIYAVFARRSADVTPVSYAAALALCLLCGLVASALGALAGHALPAVALALGQCIGAIVLLSALRFHPGLRDLFVPGILARAAAARVAREQFAAHNLHVTQGRTGILIFVSEAEHYAQIIADTGIAERVAPEAWSGMVDTLIRAARDDRLADGLVEVIAEAGAVLEQAFPADGQSVNELPDRLVEI</sequence>
<dbReference type="OrthoDB" id="5825388at2"/>
<dbReference type="RefSeq" id="WP_062228335.1">
    <property type="nucleotide sequence ID" value="NZ_BBWR01000012.1"/>
</dbReference>
<evidence type="ECO:0008006" key="3">
    <source>
        <dbReference type="Google" id="ProtNLM"/>
    </source>
</evidence>
<keyword evidence="1" id="KW-1133">Transmembrane helix</keyword>
<feature type="transmembrane region" description="Helical" evidence="1">
    <location>
        <begin position="44"/>
        <end position="65"/>
    </location>
</feature>
<feature type="transmembrane region" description="Helical" evidence="1">
    <location>
        <begin position="71"/>
        <end position="89"/>
    </location>
</feature>
<dbReference type="AlphaFoldDB" id="A0A0P0Z0A3"/>
<organism evidence="2">
    <name type="scientific">Aureimonas frigidaquae</name>
    <dbReference type="NCBI Taxonomy" id="424757"/>
    <lineage>
        <taxon>Bacteria</taxon>
        <taxon>Pseudomonadati</taxon>
        <taxon>Pseudomonadota</taxon>
        <taxon>Alphaproteobacteria</taxon>
        <taxon>Hyphomicrobiales</taxon>
        <taxon>Aurantimonadaceae</taxon>
        <taxon>Aureimonas</taxon>
    </lineage>
</organism>
<protein>
    <recommendedName>
        <fullName evidence="3">TPM domain-containing protein</fullName>
    </recommendedName>
</protein>
<keyword evidence="1" id="KW-0472">Membrane</keyword>
<keyword evidence="1" id="KW-0812">Transmembrane</keyword>
<evidence type="ECO:0000313" key="2">
    <source>
        <dbReference type="EMBL" id="BAT27260.1"/>
    </source>
</evidence>